<keyword evidence="11" id="KW-1185">Reference proteome</keyword>
<comment type="similarity">
    <text evidence="1">Belongs to the guanylate kinase family.</text>
</comment>
<evidence type="ECO:0000259" key="9">
    <source>
        <dbReference type="PROSITE" id="PS50052"/>
    </source>
</evidence>
<evidence type="ECO:0000256" key="5">
    <source>
        <dbReference type="ARBA" id="ARBA00022741"/>
    </source>
</evidence>
<evidence type="ECO:0000313" key="10">
    <source>
        <dbReference type="EMBL" id="KAF9324831.1"/>
    </source>
</evidence>
<accession>A0A9P5VHS9</accession>
<dbReference type="InterPro" id="IPR020590">
    <property type="entry name" value="Guanylate_kinase_CS"/>
</dbReference>
<feature type="domain" description="Guanylate kinase-like" evidence="9">
    <location>
        <begin position="6"/>
        <end position="188"/>
    </location>
</feature>
<dbReference type="Pfam" id="PF00625">
    <property type="entry name" value="Guanylate_kin"/>
    <property type="match status" value="1"/>
</dbReference>
<protein>
    <recommendedName>
        <fullName evidence="3">Guanylate kinase</fullName>
        <ecNumber evidence="2">2.7.4.8</ecNumber>
    </recommendedName>
    <alternativeName>
        <fullName evidence="8">GMP kinase</fullName>
    </alternativeName>
</protein>
<dbReference type="FunFam" id="3.30.63.10:FF:000002">
    <property type="entry name" value="Guanylate kinase 1"/>
    <property type="match status" value="1"/>
</dbReference>
<dbReference type="CDD" id="cd00071">
    <property type="entry name" value="GMPK"/>
    <property type="match status" value="1"/>
</dbReference>
<comment type="caution">
    <text evidence="10">The sequence shown here is derived from an EMBL/GenBank/DDBJ whole genome shotgun (WGS) entry which is preliminary data.</text>
</comment>
<dbReference type="Proteomes" id="UP000696485">
    <property type="component" value="Unassembled WGS sequence"/>
</dbReference>
<dbReference type="InterPro" id="IPR008145">
    <property type="entry name" value="GK/Ca_channel_bsu"/>
</dbReference>
<dbReference type="EMBL" id="JAAAUY010001021">
    <property type="protein sequence ID" value="KAF9324831.1"/>
    <property type="molecule type" value="Genomic_DNA"/>
</dbReference>
<evidence type="ECO:0000256" key="4">
    <source>
        <dbReference type="ARBA" id="ARBA00022679"/>
    </source>
</evidence>
<dbReference type="PROSITE" id="PS00856">
    <property type="entry name" value="GUANYLATE_KINASE_1"/>
    <property type="match status" value="1"/>
</dbReference>
<evidence type="ECO:0000256" key="6">
    <source>
        <dbReference type="ARBA" id="ARBA00022777"/>
    </source>
</evidence>
<evidence type="ECO:0000256" key="2">
    <source>
        <dbReference type="ARBA" id="ARBA00012961"/>
    </source>
</evidence>
<dbReference type="PANTHER" id="PTHR23117">
    <property type="entry name" value="GUANYLATE KINASE-RELATED"/>
    <property type="match status" value="1"/>
</dbReference>
<dbReference type="FunFam" id="3.40.50.300:FF:000776">
    <property type="entry name" value="Guanylate kinase 2"/>
    <property type="match status" value="1"/>
</dbReference>
<dbReference type="AlphaFoldDB" id="A0A9P5VHS9"/>
<dbReference type="NCBIfam" id="TIGR03263">
    <property type="entry name" value="guanyl_kin"/>
    <property type="match status" value="1"/>
</dbReference>
<keyword evidence="6 10" id="KW-0418">Kinase</keyword>
<reference evidence="10" key="1">
    <citation type="journal article" date="2020" name="Fungal Divers.">
        <title>Resolving the Mortierellaceae phylogeny through synthesis of multi-gene phylogenetics and phylogenomics.</title>
        <authorList>
            <person name="Vandepol N."/>
            <person name="Liber J."/>
            <person name="Desiro A."/>
            <person name="Na H."/>
            <person name="Kennedy M."/>
            <person name="Barry K."/>
            <person name="Grigoriev I.V."/>
            <person name="Miller A.N."/>
            <person name="O'Donnell K."/>
            <person name="Stajich J.E."/>
            <person name="Bonito G."/>
        </authorList>
    </citation>
    <scope>NUCLEOTIDE SEQUENCE</scope>
    <source>
        <strain evidence="10">NVP1</strain>
    </source>
</reference>
<proteinExistence type="inferred from homology"/>
<dbReference type="GO" id="GO:0005524">
    <property type="term" value="F:ATP binding"/>
    <property type="evidence" value="ECO:0007669"/>
    <property type="project" value="UniProtKB-KW"/>
</dbReference>
<evidence type="ECO:0000256" key="3">
    <source>
        <dbReference type="ARBA" id="ARBA00016296"/>
    </source>
</evidence>
<dbReference type="InterPro" id="IPR027417">
    <property type="entry name" value="P-loop_NTPase"/>
</dbReference>
<dbReference type="EC" id="2.7.4.8" evidence="2"/>
<gene>
    <name evidence="10" type="primary">GUK1</name>
    <name evidence="10" type="ORF">BG006_000195</name>
</gene>
<dbReference type="Gene3D" id="3.40.50.300">
    <property type="entry name" value="P-loop containing nucleotide triphosphate hydrolases"/>
    <property type="match status" value="1"/>
</dbReference>
<dbReference type="PROSITE" id="PS50052">
    <property type="entry name" value="GUANYLATE_KINASE_2"/>
    <property type="match status" value="1"/>
</dbReference>
<keyword evidence="7" id="KW-0067">ATP-binding</keyword>
<keyword evidence="4" id="KW-0808">Transferase</keyword>
<keyword evidence="5" id="KW-0547">Nucleotide-binding</keyword>
<dbReference type="SUPFAM" id="SSF52540">
    <property type="entry name" value="P-loop containing nucleoside triphosphate hydrolases"/>
    <property type="match status" value="1"/>
</dbReference>
<dbReference type="GO" id="GO:0004385">
    <property type="term" value="F:GMP kinase activity"/>
    <property type="evidence" value="ECO:0007669"/>
    <property type="project" value="UniProtKB-EC"/>
</dbReference>
<dbReference type="GO" id="GO:0005829">
    <property type="term" value="C:cytosol"/>
    <property type="evidence" value="ECO:0007669"/>
    <property type="project" value="TreeGrafter"/>
</dbReference>
<dbReference type="InterPro" id="IPR017665">
    <property type="entry name" value="Guanylate_kinase"/>
</dbReference>
<name>A0A9P5VHS9_9FUNG</name>
<evidence type="ECO:0000256" key="1">
    <source>
        <dbReference type="ARBA" id="ARBA00005790"/>
    </source>
</evidence>
<dbReference type="InterPro" id="IPR008144">
    <property type="entry name" value="Guanylate_kin-like_dom"/>
</dbReference>
<evidence type="ECO:0000256" key="7">
    <source>
        <dbReference type="ARBA" id="ARBA00022840"/>
    </source>
</evidence>
<dbReference type="SMART" id="SM00072">
    <property type="entry name" value="GuKc"/>
    <property type="match status" value="1"/>
</dbReference>
<evidence type="ECO:0000256" key="8">
    <source>
        <dbReference type="ARBA" id="ARBA00030128"/>
    </source>
</evidence>
<sequence>MSPAPSRPIVVSGPSGAGKSTFLKRLFAEYPNKFGFSVSHTTRNPRAGEVNGVDYNFVTRDEFLAGVARKEFIEHAEFSGNLYGTTVNAVKSVGDQGKICILDIDMQGVKLVKATDLNAWYLSVQPPSIPELEKRLRSRGTETEDSLQKRIAAAHGELEYAKEEGAYHETIVNDDLETAYGKFKAFINKGTFIKDEIFFFATKNCHHGTMSI</sequence>
<dbReference type="PANTHER" id="PTHR23117:SF13">
    <property type="entry name" value="GUANYLATE KINASE"/>
    <property type="match status" value="1"/>
</dbReference>
<evidence type="ECO:0000313" key="11">
    <source>
        <dbReference type="Proteomes" id="UP000696485"/>
    </source>
</evidence>
<organism evidence="10 11">
    <name type="scientific">Podila minutissima</name>
    <dbReference type="NCBI Taxonomy" id="64525"/>
    <lineage>
        <taxon>Eukaryota</taxon>
        <taxon>Fungi</taxon>
        <taxon>Fungi incertae sedis</taxon>
        <taxon>Mucoromycota</taxon>
        <taxon>Mortierellomycotina</taxon>
        <taxon>Mortierellomycetes</taxon>
        <taxon>Mortierellales</taxon>
        <taxon>Mortierellaceae</taxon>
        <taxon>Podila</taxon>
    </lineage>
</organism>